<evidence type="ECO:0000256" key="8">
    <source>
        <dbReference type="ARBA" id="ARBA00036346"/>
    </source>
</evidence>
<keyword evidence="6" id="KW-0119">Carbohydrate metabolism</keyword>
<dbReference type="Pfam" id="PF17042">
    <property type="entry name" value="NBD_C"/>
    <property type="match status" value="1"/>
</dbReference>
<dbReference type="InterPro" id="IPR037051">
    <property type="entry name" value="4-carb_acid_sugar_kinase_N_sf"/>
</dbReference>
<dbReference type="InterPro" id="IPR042213">
    <property type="entry name" value="NBD_C_sf"/>
</dbReference>
<dbReference type="SUPFAM" id="SSF142764">
    <property type="entry name" value="YgbK-like"/>
    <property type="match status" value="1"/>
</dbReference>
<evidence type="ECO:0000256" key="4">
    <source>
        <dbReference type="ARBA" id="ARBA00022777"/>
    </source>
</evidence>
<comment type="similarity">
    <text evidence="1">Belongs to the four-carbon acid sugar kinase family.</text>
</comment>
<dbReference type="Gene3D" id="3.40.980.20">
    <property type="entry name" value="Four-carbon acid sugar kinase, nucleotide binding domain"/>
    <property type="match status" value="1"/>
</dbReference>
<evidence type="ECO:0000256" key="9">
    <source>
        <dbReference type="ARBA" id="ARBA00037335"/>
    </source>
</evidence>
<evidence type="ECO:0000256" key="6">
    <source>
        <dbReference type="ARBA" id="ARBA00023277"/>
    </source>
</evidence>
<dbReference type="EC" id="2.7.1.217" evidence="10"/>
<evidence type="ECO:0000259" key="13">
    <source>
        <dbReference type="Pfam" id="PF07005"/>
    </source>
</evidence>
<dbReference type="InterPro" id="IPR031475">
    <property type="entry name" value="NBD_C"/>
</dbReference>
<evidence type="ECO:0000256" key="1">
    <source>
        <dbReference type="ARBA" id="ARBA00005715"/>
    </source>
</evidence>
<sequence>MLVIGVPQTPLDANVDAVVIALKTRTMPPDEAVDESLAALAWLRKLGCRQYFYKYCSTFDSTSQGNIGPIADALIDALGLSFALVCPAFPENHRTLYNGHLFVGETLLSESSMRDHPLTPMTDSNVVRVLQQQTARKVGLINHSVIQQGAEAVRQAFANAQEDGFTYAVVDAISNHDLQVIGEAASDHVLVTGGSGVAMGLPGNFQRRGLLADTCAASLTSHVDGYAAVLSGSCSKATLDQVEHWKCTGRPYLALDPLLLAKNHDKINEALAWAKPLLVGGPVLIYASALPAEVKDIQTCLGAMAAGEIVEHALSQIAVGLRDAGVNAFVVAGGETSGAVVRALGITALRIGDPIDPGVPWTTGTGDYPIALALKSGNFGSRDFFSKALELAP</sequence>
<dbReference type="GO" id="GO:0005524">
    <property type="term" value="F:ATP binding"/>
    <property type="evidence" value="ECO:0007669"/>
    <property type="project" value="UniProtKB-KW"/>
</dbReference>
<keyword evidence="4 15" id="KW-0418">Kinase</keyword>
<reference evidence="15" key="1">
    <citation type="submission" date="2023-01" db="EMBL/GenBank/DDBJ databases">
        <title>Whole-genome sequence of Pseudomonas putida NBRC 14671.</title>
        <authorList>
            <person name="Morohoshi T."/>
            <person name="Someya N."/>
        </authorList>
    </citation>
    <scope>NUCLEOTIDE SEQUENCE</scope>
    <source>
        <strain evidence="15">NBRC 14671</strain>
    </source>
</reference>
<dbReference type="NCBIfam" id="NF043035">
    <property type="entry name" value="OxoTetrKin"/>
    <property type="match status" value="1"/>
</dbReference>
<evidence type="ECO:0000259" key="14">
    <source>
        <dbReference type="Pfam" id="PF17042"/>
    </source>
</evidence>
<dbReference type="InterPro" id="IPR010737">
    <property type="entry name" value="4-carb_acid_sugar_kinase_N"/>
</dbReference>
<evidence type="ECO:0000256" key="10">
    <source>
        <dbReference type="ARBA" id="ARBA00039095"/>
    </source>
</evidence>
<name>A0AA37VVS3_PSEPU</name>
<comment type="function">
    <text evidence="9">Catalyzes the ATP-dependent phosphorylation of 3-oxo-tetronate to 3-oxo-tetronate 4-phosphate.</text>
</comment>
<evidence type="ECO:0000256" key="12">
    <source>
        <dbReference type="ARBA" id="ARBA00041377"/>
    </source>
</evidence>
<dbReference type="AlphaFoldDB" id="A0AA37VVS3"/>
<evidence type="ECO:0000256" key="2">
    <source>
        <dbReference type="ARBA" id="ARBA00022679"/>
    </source>
</evidence>
<feature type="domain" description="Four-carbon acid sugar kinase nucleotide binding" evidence="14">
    <location>
        <begin position="228"/>
        <end position="385"/>
    </location>
</feature>
<accession>A0AA37VVS3</accession>
<proteinExistence type="inferred from homology"/>
<feature type="domain" description="Four-carbon acid sugar kinase N-terminal" evidence="13">
    <location>
        <begin position="12"/>
        <end position="201"/>
    </location>
</feature>
<evidence type="ECO:0000256" key="3">
    <source>
        <dbReference type="ARBA" id="ARBA00022741"/>
    </source>
</evidence>
<gene>
    <name evidence="15" type="ORF">PPUN14671_20870</name>
</gene>
<evidence type="ECO:0000256" key="5">
    <source>
        <dbReference type="ARBA" id="ARBA00022840"/>
    </source>
</evidence>
<organism evidence="15 16">
    <name type="scientific">Pseudomonas putida</name>
    <name type="common">Arthrobacter siderocapsulatus</name>
    <dbReference type="NCBI Taxonomy" id="303"/>
    <lineage>
        <taxon>Bacteria</taxon>
        <taxon>Pseudomonadati</taxon>
        <taxon>Pseudomonadota</taxon>
        <taxon>Gammaproteobacteria</taxon>
        <taxon>Pseudomonadales</taxon>
        <taxon>Pseudomonadaceae</taxon>
        <taxon>Pseudomonas</taxon>
    </lineage>
</organism>
<keyword evidence="5" id="KW-0067">ATP-binding</keyword>
<protein>
    <recommendedName>
        <fullName evidence="11">3-oxo-tetronate kinase</fullName>
        <ecNumber evidence="10">2.7.1.217</ecNumber>
    </recommendedName>
    <alternativeName>
        <fullName evidence="12">3-dehydrotetronate 4-kinase</fullName>
    </alternativeName>
</protein>
<dbReference type="InterPro" id="IPR050007">
    <property type="entry name" value="OtnK"/>
</dbReference>
<evidence type="ECO:0000313" key="16">
    <source>
        <dbReference type="Proteomes" id="UP001161257"/>
    </source>
</evidence>
<evidence type="ECO:0000313" key="15">
    <source>
        <dbReference type="EMBL" id="GLO35254.1"/>
    </source>
</evidence>
<keyword evidence="2" id="KW-0808">Transferase</keyword>
<dbReference type="Proteomes" id="UP001161257">
    <property type="component" value="Unassembled WGS sequence"/>
</dbReference>
<comment type="catalytic activity">
    <reaction evidence="8">
        <text>3-dehydro-D-erythronate + ATP = 3-dehydro-4-O-phospho-D-erythronate + ADP + H(+)</text>
        <dbReference type="Rhea" id="RHEA:52556"/>
        <dbReference type="ChEBI" id="CHEBI:15378"/>
        <dbReference type="ChEBI" id="CHEBI:30616"/>
        <dbReference type="ChEBI" id="CHEBI:57958"/>
        <dbReference type="ChEBI" id="CHEBI:136593"/>
        <dbReference type="ChEBI" id="CHEBI:456216"/>
        <dbReference type="EC" id="2.7.1.217"/>
    </reaction>
</comment>
<evidence type="ECO:0000256" key="7">
    <source>
        <dbReference type="ARBA" id="ARBA00035898"/>
    </source>
</evidence>
<dbReference type="EMBL" id="BSKJ01000004">
    <property type="protein sequence ID" value="GLO35254.1"/>
    <property type="molecule type" value="Genomic_DNA"/>
</dbReference>
<dbReference type="GO" id="GO:0016301">
    <property type="term" value="F:kinase activity"/>
    <property type="evidence" value="ECO:0007669"/>
    <property type="project" value="UniProtKB-KW"/>
</dbReference>
<dbReference type="Gene3D" id="3.40.50.10840">
    <property type="entry name" value="Putative sugar-binding, N-terminal domain"/>
    <property type="match status" value="1"/>
</dbReference>
<evidence type="ECO:0000256" key="11">
    <source>
        <dbReference type="ARBA" id="ARBA00039461"/>
    </source>
</evidence>
<dbReference type="Pfam" id="PF07005">
    <property type="entry name" value="SBD_N"/>
    <property type="match status" value="1"/>
</dbReference>
<comment type="caution">
    <text evidence="15">The sequence shown here is derived from an EMBL/GenBank/DDBJ whole genome shotgun (WGS) entry which is preliminary data.</text>
</comment>
<keyword evidence="3" id="KW-0547">Nucleotide-binding</keyword>
<comment type="catalytic activity">
    <reaction evidence="7">
        <text>3-dehydro-L-erythronate + ATP = 3-dehydro-4-O-phospho-L-erythronate + ADP + H(+)</text>
        <dbReference type="Rhea" id="RHEA:52552"/>
        <dbReference type="ChEBI" id="CHEBI:15378"/>
        <dbReference type="ChEBI" id="CHEBI:30616"/>
        <dbReference type="ChEBI" id="CHEBI:136592"/>
        <dbReference type="ChEBI" id="CHEBI:136670"/>
        <dbReference type="ChEBI" id="CHEBI:456216"/>
        <dbReference type="EC" id="2.7.1.217"/>
    </reaction>
</comment>